<comment type="caution">
    <text evidence="2">The sequence shown here is derived from an EMBL/GenBank/DDBJ whole genome shotgun (WGS) entry which is preliminary data.</text>
</comment>
<feature type="domain" description="YopX protein" evidence="1">
    <location>
        <begin position="28"/>
        <end position="129"/>
    </location>
</feature>
<dbReference type="EMBL" id="DXGG01000103">
    <property type="protein sequence ID" value="HIW87221.1"/>
    <property type="molecule type" value="Genomic_DNA"/>
</dbReference>
<evidence type="ECO:0000313" key="3">
    <source>
        <dbReference type="Proteomes" id="UP000824267"/>
    </source>
</evidence>
<reference evidence="2" key="2">
    <citation type="submission" date="2021-04" db="EMBL/GenBank/DDBJ databases">
        <authorList>
            <person name="Gilroy R."/>
        </authorList>
    </citation>
    <scope>NUCLEOTIDE SEQUENCE</scope>
    <source>
        <strain evidence="2">Gambia16-930</strain>
    </source>
</reference>
<name>A0A9D1RII7_9BACT</name>
<dbReference type="Gene3D" id="2.30.30.290">
    <property type="entry name" value="YopX-like domains"/>
    <property type="match status" value="1"/>
</dbReference>
<reference evidence="2" key="1">
    <citation type="journal article" date="2021" name="PeerJ">
        <title>Extensive microbial diversity within the chicken gut microbiome revealed by metagenomics and culture.</title>
        <authorList>
            <person name="Gilroy R."/>
            <person name="Ravi A."/>
            <person name="Getino M."/>
            <person name="Pursley I."/>
            <person name="Horton D.L."/>
            <person name="Alikhan N.F."/>
            <person name="Baker D."/>
            <person name="Gharbi K."/>
            <person name="Hall N."/>
            <person name="Watson M."/>
            <person name="Adriaenssens E.M."/>
            <person name="Foster-Nyarko E."/>
            <person name="Jarju S."/>
            <person name="Secka A."/>
            <person name="Antonio M."/>
            <person name="Oren A."/>
            <person name="Chaudhuri R.R."/>
            <person name="La Ragione R."/>
            <person name="Hildebrand F."/>
            <person name="Pallen M.J."/>
        </authorList>
    </citation>
    <scope>NUCLEOTIDE SEQUENCE</scope>
    <source>
        <strain evidence="2">Gambia16-930</strain>
    </source>
</reference>
<feature type="non-terminal residue" evidence="2">
    <location>
        <position position="1"/>
    </location>
</feature>
<sequence length="133" mass="15177">RTIKFRGKCVINGEWVCGFLADENYINDTNTIDLSSIEVDSDTVGQFTGFKDRSGMEIYEGDIVNWVVGMFGNYYVEEGQVKFEHIEGQYVVVNKFTTKYNRKIVKPLIRCMNKIKVVGNIYDNPELLEGGAE</sequence>
<evidence type="ECO:0000259" key="1">
    <source>
        <dbReference type="Pfam" id="PF09643"/>
    </source>
</evidence>
<dbReference type="SUPFAM" id="SSF159006">
    <property type="entry name" value="YopX-like"/>
    <property type="match status" value="1"/>
</dbReference>
<dbReference type="Proteomes" id="UP000824267">
    <property type="component" value="Unassembled WGS sequence"/>
</dbReference>
<evidence type="ECO:0000313" key="2">
    <source>
        <dbReference type="EMBL" id="HIW87221.1"/>
    </source>
</evidence>
<dbReference type="InterPro" id="IPR019096">
    <property type="entry name" value="YopX_protein"/>
</dbReference>
<protein>
    <submittedName>
        <fullName evidence="2">YopX family protein</fullName>
    </submittedName>
</protein>
<dbReference type="AlphaFoldDB" id="A0A9D1RII7"/>
<organism evidence="2 3">
    <name type="scientific">Candidatus Onthomorpha intestinigallinarum</name>
    <dbReference type="NCBI Taxonomy" id="2840880"/>
    <lineage>
        <taxon>Bacteria</taxon>
        <taxon>Pseudomonadati</taxon>
        <taxon>Bacteroidota</taxon>
        <taxon>Bacteroidia</taxon>
        <taxon>Bacteroidales</taxon>
        <taxon>Candidatus Onthomorpha</taxon>
    </lineage>
</organism>
<dbReference type="Pfam" id="PF09643">
    <property type="entry name" value="YopX"/>
    <property type="match status" value="1"/>
</dbReference>
<proteinExistence type="predicted"/>
<accession>A0A9D1RII7</accession>
<gene>
    <name evidence="2" type="ORF">IAC47_02980</name>
</gene>
<dbReference type="InterPro" id="IPR023385">
    <property type="entry name" value="YopX-like_C"/>
</dbReference>